<organism evidence="3 4">
    <name type="scientific">Methylobacterium pseudosasicola</name>
    <dbReference type="NCBI Taxonomy" id="582667"/>
    <lineage>
        <taxon>Bacteria</taxon>
        <taxon>Pseudomonadati</taxon>
        <taxon>Pseudomonadota</taxon>
        <taxon>Alphaproteobacteria</taxon>
        <taxon>Hyphomicrobiales</taxon>
        <taxon>Methylobacteriaceae</taxon>
        <taxon>Methylobacterium</taxon>
    </lineage>
</organism>
<feature type="transmembrane region" description="Helical" evidence="2">
    <location>
        <begin position="80"/>
        <end position="100"/>
    </location>
</feature>
<feature type="transmembrane region" description="Helical" evidence="2">
    <location>
        <begin position="12"/>
        <end position="31"/>
    </location>
</feature>
<dbReference type="RefSeq" id="WP_092045717.1">
    <property type="nucleotide sequence ID" value="NZ_FOTK01000043.1"/>
</dbReference>
<dbReference type="AlphaFoldDB" id="A0A1I4SLL7"/>
<keyword evidence="2" id="KW-1133">Transmembrane helix</keyword>
<protein>
    <submittedName>
        <fullName evidence="3">Uncharacterized protein</fullName>
    </submittedName>
</protein>
<feature type="transmembrane region" description="Helical" evidence="2">
    <location>
        <begin position="112"/>
        <end position="143"/>
    </location>
</feature>
<keyword evidence="4" id="KW-1185">Reference proteome</keyword>
<feature type="region of interest" description="Disordered" evidence="1">
    <location>
        <begin position="186"/>
        <end position="214"/>
    </location>
</feature>
<dbReference type="Proteomes" id="UP000199048">
    <property type="component" value="Unassembled WGS sequence"/>
</dbReference>
<feature type="transmembrane region" description="Helical" evidence="2">
    <location>
        <begin position="51"/>
        <end position="73"/>
    </location>
</feature>
<keyword evidence="2" id="KW-0812">Transmembrane</keyword>
<feature type="compositionally biased region" description="Basic residues" evidence="1">
    <location>
        <begin position="192"/>
        <end position="205"/>
    </location>
</feature>
<dbReference type="STRING" id="582667.SAMN05192568_104318"/>
<evidence type="ECO:0000313" key="4">
    <source>
        <dbReference type="Proteomes" id="UP000199048"/>
    </source>
</evidence>
<evidence type="ECO:0000256" key="1">
    <source>
        <dbReference type="SAM" id="MobiDB-lite"/>
    </source>
</evidence>
<dbReference type="EMBL" id="FOTK01000043">
    <property type="protein sequence ID" value="SFM65173.1"/>
    <property type="molecule type" value="Genomic_DNA"/>
</dbReference>
<name>A0A1I4SLL7_9HYPH</name>
<keyword evidence="2" id="KW-0472">Membrane</keyword>
<reference evidence="4" key="1">
    <citation type="submission" date="2016-10" db="EMBL/GenBank/DDBJ databases">
        <authorList>
            <person name="Varghese N."/>
            <person name="Submissions S."/>
        </authorList>
    </citation>
    <scope>NUCLEOTIDE SEQUENCE [LARGE SCALE GENOMIC DNA]</scope>
    <source>
        <strain evidence="4">BL36</strain>
    </source>
</reference>
<evidence type="ECO:0000313" key="3">
    <source>
        <dbReference type="EMBL" id="SFM65173.1"/>
    </source>
</evidence>
<accession>A0A1I4SLL7</accession>
<gene>
    <name evidence="3" type="ORF">SAMN05192568_104318</name>
</gene>
<proteinExistence type="predicted"/>
<dbReference type="OrthoDB" id="21325at2"/>
<sequence length="214" mass="23058">MAGDTFGGFSEGHVYSIALTCLMAFYGLAQVDRSRRAGIPVTDARGASVDVGSGVGAFWIHMGSYCLVGYLLLHREATGPAVLAFLTVAMALPFVVTHHGLDDDHEDAYRRIGHWVLVVAVVAGFVGAATAVSDAAIAALTALPRRRDPQRPQRRGAERAAKPIPDLNVRGRRVFRVATHALDGLARAGHGTCKHRRTPPKRMGRRTSQQRGRT</sequence>
<evidence type="ECO:0000256" key="2">
    <source>
        <dbReference type="SAM" id="Phobius"/>
    </source>
</evidence>